<dbReference type="Proteomes" id="UP000030993">
    <property type="component" value="Unassembled WGS sequence"/>
</dbReference>
<dbReference type="GO" id="GO:0046654">
    <property type="term" value="P:tetrahydrofolate biosynthetic process"/>
    <property type="evidence" value="ECO:0007669"/>
    <property type="project" value="UniProtKB-UniRule"/>
</dbReference>
<dbReference type="InterPro" id="IPR022838">
    <property type="entry name" value="GTP_cyclohydrolase_FolE2"/>
</dbReference>
<dbReference type="PANTHER" id="PTHR36445">
    <property type="entry name" value="GTP CYCLOHYDROLASE MPTA"/>
    <property type="match status" value="1"/>
</dbReference>
<dbReference type="AlphaFoldDB" id="A0A0B2JMA5"/>
<comment type="caution">
    <text evidence="3">The sequence shown here is derived from an EMBL/GenBank/DDBJ whole genome shotgun (WGS) entry which is preliminary data.</text>
</comment>
<sequence length="262" mass="30102">MKDVQNSADTRGIAIQKVGIRDAHLPLLIKTKEGDYQQVLANISFTVSLPMEYKGTHMSRFQEILNKWTRLPIAEVEMADILQEAMDKLQAETAAIHIEFKYFVDRFAPVSKRKSVLDVDCFFDGVMEREQPLQFTLGVKVPYTSLCPCSKEISEYGAHNQRGVMDVRVSFDDEHECILIEDLVALMEQQGSCQVYPLLKREDEKFVTEKAYDNPKFVEDILRDGVIALRQLEGIKWFALDCDNFESIHNHSAYASHEEFVE</sequence>
<dbReference type="Pfam" id="PF02649">
    <property type="entry name" value="GCHY-1"/>
    <property type="match status" value="1"/>
</dbReference>
<evidence type="ECO:0000256" key="1">
    <source>
        <dbReference type="ARBA" id="ARBA00022801"/>
    </source>
</evidence>
<name>A0A0B2JMA5_9FIRM</name>
<keyword evidence="4" id="KW-1185">Reference proteome</keyword>
<dbReference type="STRING" id="82374.NZ47_12685"/>
<comment type="pathway">
    <text evidence="2">Cofactor biosynthesis; 7,8-dihydroneopterin triphosphate biosynthesis; 7,8-dihydroneopterin triphosphate from GTP: step 1/1.</text>
</comment>
<dbReference type="InterPro" id="IPR003801">
    <property type="entry name" value="GTP_cyclohydrolase_FolE2/MptA"/>
</dbReference>
<keyword evidence="1 2" id="KW-0378">Hydrolase</keyword>
<evidence type="ECO:0000313" key="3">
    <source>
        <dbReference type="EMBL" id="KHM49545.1"/>
    </source>
</evidence>
<dbReference type="PANTHER" id="PTHR36445:SF1">
    <property type="entry name" value="GTP CYCLOHYDROLASE MPTA"/>
    <property type="match status" value="1"/>
</dbReference>
<evidence type="ECO:0000256" key="2">
    <source>
        <dbReference type="HAMAP-Rule" id="MF_01527"/>
    </source>
</evidence>
<dbReference type="Gene3D" id="3.10.270.10">
    <property type="entry name" value="Urate Oxidase"/>
    <property type="match status" value="1"/>
</dbReference>
<dbReference type="EC" id="3.5.4.16" evidence="2"/>
<evidence type="ECO:0000313" key="4">
    <source>
        <dbReference type="Proteomes" id="UP000030993"/>
    </source>
</evidence>
<gene>
    <name evidence="2" type="primary">folE2</name>
    <name evidence="3" type="ORF">NZ47_12685</name>
</gene>
<feature type="site" description="May be catalytically important" evidence="2">
    <location>
        <position position="147"/>
    </location>
</feature>
<dbReference type="UniPathway" id="UPA00848">
    <property type="reaction ID" value="UER00151"/>
</dbReference>
<comment type="catalytic activity">
    <reaction evidence="2">
        <text>GTP + H2O = 7,8-dihydroneopterin 3'-triphosphate + formate + H(+)</text>
        <dbReference type="Rhea" id="RHEA:17473"/>
        <dbReference type="ChEBI" id="CHEBI:15377"/>
        <dbReference type="ChEBI" id="CHEBI:15378"/>
        <dbReference type="ChEBI" id="CHEBI:15740"/>
        <dbReference type="ChEBI" id="CHEBI:37565"/>
        <dbReference type="ChEBI" id="CHEBI:58462"/>
        <dbReference type="EC" id="3.5.4.16"/>
    </reaction>
</comment>
<protein>
    <recommendedName>
        <fullName evidence="2">GTP cyclohydrolase FolE2</fullName>
        <ecNumber evidence="2">3.5.4.16</ecNumber>
    </recommendedName>
</protein>
<organism evidence="3 4">
    <name type="scientific">Anaerovibrio lipolyticus</name>
    <dbReference type="NCBI Taxonomy" id="82374"/>
    <lineage>
        <taxon>Bacteria</taxon>
        <taxon>Bacillati</taxon>
        <taxon>Bacillota</taxon>
        <taxon>Negativicutes</taxon>
        <taxon>Selenomonadales</taxon>
        <taxon>Selenomonadaceae</taxon>
        <taxon>Anaerovibrio</taxon>
    </lineage>
</organism>
<proteinExistence type="inferred from homology"/>
<reference evidence="3 4" key="1">
    <citation type="journal article" date="2013" name="PLoS ONE">
        <title>Identification and characterization of three novel lipases belonging to families II and V from Anaerovibrio lipolyticus 5ST.</title>
        <authorList>
            <person name="Prive F."/>
            <person name="Kaderbhai N.N."/>
            <person name="Girdwood S."/>
            <person name="Worgan H.J."/>
            <person name="Pinloche E."/>
            <person name="Scollan N.D."/>
            <person name="Huws S.A."/>
            <person name="Newbold C.J."/>
        </authorList>
    </citation>
    <scope>NUCLEOTIDE SEQUENCE [LARGE SCALE GENOMIC DNA]</scope>
    <source>
        <strain evidence="3 4">5S</strain>
    </source>
</reference>
<dbReference type="eggNOG" id="COG1469">
    <property type="taxonomic scope" value="Bacteria"/>
</dbReference>
<comment type="function">
    <text evidence="2">Converts GTP to 7,8-dihydroneopterin triphosphate.</text>
</comment>
<dbReference type="HAMAP" id="MF_01527_B">
    <property type="entry name" value="GTP_cyclohydrol_B"/>
    <property type="match status" value="1"/>
</dbReference>
<comment type="similarity">
    <text evidence="2">Belongs to the GTP cyclohydrolase IV family.</text>
</comment>
<dbReference type="RefSeq" id="WP_039211659.1">
    <property type="nucleotide sequence ID" value="NZ_CAMKSO010000007.1"/>
</dbReference>
<dbReference type="EMBL" id="JSCE01000236">
    <property type="protein sequence ID" value="KHM49545.1"/>
    <property type="molecule type" value="Genomic_DNA"/>
</dbReference>
<dbReference type="NCBIfam" id="NF010200">
    <property type="entry name" value="PRK13674.1-1"/>
    <property type="match status" value="1"/>
</dbReference>
<dbReference type="GO" id="GO:0003934">
    <property type="term" value="F:GTP cyclohydrolase I activity"/>
    <property type="evidence" value="ECO:0007669"/>
    <property type="project" value="UniProtKB-UniRule"/>
</dbReference>
<accession>A0A0B2JMA5</accession>